<evidence type="ECO:0000256" key="3">
    <source>
        <dbReference type="ARBA" id="ARBA00022598"/>
    </source>
</evidence>
<dbReference type="PROSITE" id="PS00455">
    <property type="entry name" value="AMP_BINDING"/>
    <property type="match status" value="1"/>
</dbReference>
<keyword evidence="2" id="KW-0597">Phosphoprotein</keyword>
<dbReference type="InterPro" id="IPR045851">
    <property type="entry name" value="AMP-bd_C_sf"/>
</dbReference>
<dbReference type="OrthoDB" id="416786at2759"/>
<dbReference type="RefSeq" id="XP_045951566.1">
    <property type="nucleotide sequence ID" value="XM_046098883.1"/>
</dbReference>
<evidence type="ECO:0000256" key="2">
    <source>
        <dbReference type="ARBA" id="ARBA00022553"/>
    </source>
</evidence>
<dbReference type="GO" id="GO:0044550">
    <property type="term" value="P:secondary metabolite biosynthetic process"/>
    <property type="evidence" value="ECO:0007669"/>
    <property type="project" value="TreeGrafter"/>
</dbReference>
<protein>
    <recommendedName>
        <fullName evidence="5">AMP-dependent synthetase/ligase domain-containing protein</fullName>
    </recommendedName>
</protein>
<dbReference type="SUPFAM" id="SSF56801">
    <property type="entry name" value="Acetyl-CoA synthetase-like"/>
    <property type="match status" value="1"/>
</dbReference>
<dbReference type="Proteomes" id="UP000758603">
    <property type="component" value="Unassembled WGS sequence"/>
</dbReference>
<dbReference type="Pfam" id="PF00501">
    <property type="entry name" value="AMP-binding"/>
    <property type="match status" value="1"/>
</dbReference>
<reference evidence="6" key="1">
    <citation type="journal article" date="2021" name="Nat. Commun.">
        <title>Genetic determinants of endophytism in the Arabidopsis root mycobiome.</title>
        <authorList>
            <person name="Mesny F."/>
            <person name="Miyauchi S."/>
            <person name="Thiergart T."/>
            <person name="Pickel B."/>
            <person name="Atanasova L."/>
            <person name="Karlsson M."/>
            <person name="Huettel B."/>
            <person name="Barry K.W."/>
            <person name="Haridas S."/>
            <person name="Chen C."/>
            <person name="Bauer D."/>
            <person name="Andreopoulos W."/>
            <person name="Pangilinan J."/>
            <person name="LaButti K."/>
            <person name="Riley R."/>
            <person name="Lipzen A."/>
            <person name="Clum A."/>
            <person name="Drula E."/>
            <person name="Henrissat B."/>
            <person name="Kohler A."/>
            <person name="Grigoriev I.V."/>
            <person name="Martin F.M."/>
            <person name="Hacquard S."/>
        </authorList>
    </citation>
    <scope>NUCLEOTIDE SEQUENCE</scope>
    <source>
        <strain evidence="6">MPI-SDFR-AT-0073</strain>
    </source>
</reference>
<dbReference type="GO" id="GO:0031177">
    <property type="term" value="F:phosphopantetheine binding"/>
    <property type="evidence" value="ECO:0007669"/>
    <property type="project" value="TreeGrafter"/>
</dbReference>
<dbReference type="PANTHER" id="PTHR45527">
    <property type="entry name" value="NONRIBOSOMAL PEPTIDE SYNTHETASE"/>
    <property type="match status" value="1"/>
</dbReference>
<feature type="non-terminal residue" evidence="6">
    <location>
        <position position="1"/>
    </location>
</feature>
<dbReference type="Gene3D" id="3.30.300.30">
    <property type="match status" value="1"/>
</dbReference>
<dbReference type="PANTHER" id="PTHR45527:SF11">
    <property type="entry name" value="NONRIBOSOMAL PEPTIDE SYNTHETASE 5"/>
    <property type="match status" value="1"/>
</dbReference>
<dbReference type="GO" id="GO:0016874">
    <property type="term" value="F:ligase activity"/>
    <property type="evidence" value="ECO:0007669"/>
    <property type="project" value="UniProtKB-KW"/>
</dbReference>
<dbReference type="EMBL" id="JAGPXC010000012">
    <property type="protein sequence ID" value="KAH6645052.1"/>
    <property type="molecule type" value="Genomic_DNA"/>
</dbReference>
<keyword evidence="3" id="KW-0436">Ligase</keyword>
<evidence type="ECO:0000256" key="1">
    <source>
        <dbReference type="ARBA" id="ARBA00022450"/>
    </source>
</evidence>
<keyword evidence="1" id="KW-0596">Phosphopantetheine</keyword>
<evidence type="ECO:0000256" key="4">
    <source>
        <dbReference type="ARBA" id="ARBA00029454"/>
    </source>
</evidence>
<dbReference type="Gene3D" id="3.40.50.12780">
    <property type="entry name" value="N-terminal domain of ligase-like"/>
    <property type="match status" value="1"/>
</dbReference>
<dbReference type="AlphaFoldDB" id="A0A9P8UBX1"/>
<accession>A0A9P8UBX1</accession>
<evidence type="ECO:0000259" key="5">
    <source>
        <dbReference type="Pfam" id="PF00501"/>
    </source>
</evidence>
<dbReference type="GO" id="GO:0043041">
    <property type="term" value="P:amino acid activation for nonribosomal peptide biosynthetic process"/>
    <property type="evidence" value="ECO:0007669"/>
    <property type="project" value="TreeGrafter"/>
</dbReference>
<keyword evidence="7" id="KW-1185">Reference proteome</keyword>
<comment type="similarity">
    <text evidence="4">Belongs to the NRP synthetase family.</text>
</comment>
<dbReference type="InterPro" id="IPR020845">
    <property type="entry name" value="AMP-binding_CS"/>
</dbReference>
<comment type="caution">
    <text evidence="6">The sequence shown here is derived from an EMBL/GenBank/DDBJ whole genome shotgun (WGS) entry which is preliminary data.</text>
</comment>
<dbReference type="GO" id="GO:0005737">
    <property type="term" value="C:cytoplasm"/>
    <property type="evidence" value="ECO:0007669"/>
    <property type="project" value="TreeGrafter"/>
</dbReference>
<proteinExistence type="inferred from homology"/>
<feature type="domain" description="AMP-dependent synthetase/ligase" evidence="5">
    <location>
        <begin position="1"/>
        <end position="335"/>
    </location>
</feature>
<evidence type="ECO:0000313" key="6">
    <source>
        <dbReference type="EMBL" id="KAH6645052.1"/>
    </source>
</evidence>
<sequence>MTYGELDRASNVLARRLLRIGISQGSYISLFFDKSRWYPVCIFACSKIGAPFFSIPPDVPPSRVQSIISQLKDTKGRRSRVALSSIRQGERAASFAPIVIQVDEEAVSEDDGSVHSNIDLEFPRVKPTDNVYVVFTSGTTGNPKAIPITHSGICSFIAAWIGLRGHPGGLGVRHSQILSYAFDMSYVETLVCLGTGSCLCIPSEEERLNDLCGALARYRVTHLHATPSLSDIVDPENLPVLRHIHFSGEWMTHSLANRWLPRIDVQLTYGTAEITNECSGARVSLEPGFSTANGCIGRPFGARMYITNPANPHLRLPRGFVGEILVEGPGVTKGYVANQEQTARAFVQDLEWAPPFNGRARRFYRTGDLGYQADDGLFFCRGRSDHQIKIRGHRIELSDVESNIRALMPQATRIVADAILLRGGTKALVAFLQFDATLSSKEQRTLINSLKEKLVEKLPLAFIPSSFVVVDHIPLGRTGKADRRTLRNSIVADSMSELLSIKTLTITTRSANETKRSNFLNVEPVAESLLDRALPAMHSEILRGLWAAALHVGAAEILPTSNFFALGGD</sequence>
<dbReference type="InterPro" id="IPR042099">
    <property type="entry name" value="ANL_N_sf"/>
</dbReference>
<dbReference type="GeneID" id="70127775"/>
<organism evidence="6 7">
    <name type="scientific">Truncatella angustata</name>
    <dbReference type="NCBI Taxonomy" id="152316"/>
    <lineage>
        <taxon>Eukaryota</taxon>
        <taxon>Fungi</taxon>
        <taxon>Dikarya</taxon>
        <taxon>Ascomycota</taxon>
        <taxon>Pezizomycotina</taxon>
        <taxon>Sordariomycetes</taxon>
        <taxon>Xylariomycetidae</taxon>
        <taxon>Amphisphaeriales</taxon>
        <taxon>Sporocadaceae</taxon>
        <taxon>Truncatella</taxon>
    </lineage>
</organism>
<dbReference type="CDD" id="cd05918">
    <property type="entry name" value="A_NRPS_SidN3_like"/>
    <property type="match status" value="1"/>
</dbReference>
<dbReference type="InterPro" id="IPR000873">
    <property type="entry name" value="AMP-dep_synth/lig_dom"/>
</dbReference>
<evidence type="ECO:0000313" key="7">
    <source>
        <dbReference type="Proteomes" id="UP000758603"/>
    </source>
</evidence>
<gene>
    <name evidence="6" type="ORF">BKA67DRAFT_527677</name>
</gene>
<name>A0A9P8UBX1_9PEZI</name>